<dbReference type="Proteomes" id="UP000828390">
    <property type="component" value="Unassembled WGS sequence"/>
</dbReference>
<dbReference type="AlphaFoldDB" id="A0A9D4F2T1"/>
<proteinExistence type="predicted"/>
<evidence type="ECO:0000313" key="2">
    <source>
        <dbReference type="Proteomes" id="UP000828390"/>
    </source>
</evidence>
<accession>A0A9D4F2T1</accession>
<protein>
    <submittedName>
        <fullName evidence="1">Uncharacterized protein</fullName>
    </submittedName>
</protein>
<reference evidence="1" key="2">
    <citation type="submission" date="2020-11" db="EMBL/GenBank/DDBJ databases">
        <authorList>
            <person name="McCartney M.A."/>
            <person name="Auch B."/>
            <person name="Kono T."/>
            <person name="Mallez S."/>
            <person name="Becker A."/>
            <person name="Gohl D.M."/>
            <person name="Silverstein K.A.T."/>
            <person name="Koren S."/>
            <person name="Bechman K.B."/>
            <person name="Herman A."/>
            <person name="Abrahante J.E."/>
            <person name="Garbe J."/>
        </authorList>
    </citation>
    <scope>NUCLEOTIDE SEQUENCE</scope>
    <source>
        <strain evidence="1">Duluth1</strain>
        <tissue evidence="1">Whole animal</tissue>
    </source>
</reference>
<dbReference type="EMBL" id="JAIWYP010000008">
    <property type="protein sequence ID" value="KAH3788432.1"/>
    <property type="molecule type" value="Genomic_DNA"/>
</dbReference>
<evidence type="ECO:0000313" key="1">
    <source>
        <dbReference type="EMBL" id="KAH3788432.1"/>
    </source>
</evidence>
<gene>
    <name evidence="1" type="ORF">DPMN_166576</name>
</gene>
<sequence>MARRSAEKSPAGCLASAVVATLATQNGFLHTSLVGGQNIRHVWFSPGSPVFTHSSRPHQNSNIVMP</sequence>
<organism evidence="1 2">
    <name type="scientific">Dreissena polymorpha</name>
    <name type="common">Zebra mussel</name>
    <name type="synonym">Mytilus polymorpha</name>
    <dbReference type="NCBI Taxonomy" id="45954"/>
    <lineage>
        <taxon>Eukaryota</taxon>
        <taxon>Metazoa</taxon>
        <taxon>Spiralia</taxon>
        <taxon>Lophotrochozoa</taxon>
        <taxon>Mollusca</taxon>
        <taxon>Bivalvia</taxon>
        <taxon>Autobranchia</taxon>
        <taxon>Heteroconchia</taxon>
        <taxon>Euheterodonta</taxon>
        <taxon>Imparidentia</taxon>
        <taxon>Neoheterodontei</taxon>
        <taxon>Myida</taxon>
        <taxon>Dreissenoidea</taxon>
        <taxon>Dreissenidae</taxon>
        <taxon>Dreissena</taxon>
    </lineage>
</organism>
<keyword evidence="2" id="KW-1185">Reference proteome</keyword>
<name>A0A9D4F2T1_DREPO</name>
<comment type="caution">
    <text evidence="1">The sequence shown here is derived from an EMBL/GenBank/DDBJ whole genome shotgun (WGS) entry which is preliminary data.</text>
</comment>
<reference evidence="1" key="1">
    <citation type="journal article" date="2019" name="bioRxiv">
        <title>The Genome of the Zebra Mussel, Dreissena polymorpha: A Resource for Invasive Species Research.</title>
        <authorList>
            <person name="McCartney M.A."/>
            <person name="Auch B."/>
            <person name="Kono T."/>
            <person name="Mallez S."/>
            <person name="Zhang Y."/>
            <person name="Obille A."/>
            <person name="Becker A."/>
            <person name="Abrahante J.E."/>
            <person name="Garbe J."/>
            <person name="Badalamenti J.P."/>
            <person name="Herman A."/>
            <person name="Mangelson H."/>
            <person name="Liachko I."/>
            <person name="Sullivan S."/>
            <person name="Sone E.D."/>
            <person name="Koren S."/>
            <person name="Silverstein K.A.T."/>
            <person name="Beckman K.B."/>
            <person name="Gohl D.M."/>
        </authorList>
    </citation>
    <scope>NUCLEOTIDE SEQUENCE</scope>
    <source>
        <strain evidence="1">Duluth1</strain>
        <tissue evidence="1">Whole animal</tissue>
    </source>
</reference>